<evidence type="ECO:0000256" key="4">
    <source>
        <dbReference type="ARBA" id="ARBA00022825"/>
    </source>
</evidence>
<dbReference type="EMBL" id="JABANO010041306">
    <property type="protein sequence ID" value="KAF4679323.1"/>
    <property type="molecule type" value="Genomic_DNA"/>
</dbReference>
<evidence type="ECO:0000256" key="5">
    <source>
        <dbReference type="ARBA" id="ARBA00023529"/>
    </source>
</evidence>
<dbReference type="InterPro" id="IPR050131">
    <property type="entry name" value="Peptidase_S8_subtilisin-like"/>
</dbReference>
<evidence type="ECO:0000259" key="9">
    <source>
        <dbReference type="Pfam" id="PF00082"/>
    </source>
</evidence>
<keyword evidence="4 7" id="KW-0720">Serine protease</keyword>
<proteinExistence type="inferred from homology"/>
<evidence type="ECO:0000256" key="1">
    <source>
        <dbReference type="ARBA" id="ARBA00011073"/>
    </source>
</evidence>
<dbReference type="InterPro" id="IPR036852">
    <property type="entry name" value="Peptidase_S8/S53_dom_sf"/>
</dbReference>
<accession>A0A7J6N5X3</accession>
<comment type="catalytic activity">
    <reaction evidence="5">
        <text>Hydrolysis of proteins with broad specificity for peptide bonds, and a preference for a large uncharged residue in P1. Hydrolyzes peptide amides.</text>
        <dbReference type="EC" id="3.4.21.62"/>
    </reaction>
</comment>
<dbReference type="Proteomes" id="UP000553632">
    <property type="component" value="Unassembled WGS sequence"/>
</dbReference>
<keyword evidence="2 7" id="KW-0645">Protease</keyword>
<dbReference type="PROSITE" id="PS00136">
    <property type="entry name" value="SUBTILASE_ASP"/>
    <property type="match status" value="1"/>
</dbReference>
<comment type="similarity">
    <text evidence="1 7">Belongs to the peptidase S8 family.</text>
</comment>
<evidence type="ECO:0000256" key="2">
    <source>
        <dbReference type="ARBA" id="ARBA00022670"/>
    </source>
</evidence>
<organism evidence="10 11">
    <name type="scientific">Perkinsus olseni</name>
    <name type="common">Perkinsus atlanticus</name>
    <dbReference type="NCBI Taxonomy" id="32597"/>
    <lineage>
        <taxon>Eukaryota</taxon>
        <taxon>Sar</taxon>
        <taxon>Alveolata</taxon>
        <taxon>Perkinsozoa</taxon>
        <taxon>Perkinsea</taxon>
        <taxon>Perkinsida</taxon>
        <taxon>Perkinsidae</taxon>
        <taxon>Perkinsus</taxon>
    </lineage>
</organism>
<dbReference type="AlphaFoldDB" id="A0A7J6N5X3"/>
<dbReference type="GO" id="GO:0006508">
    <property type="term" value="P:proteolysis"/>
    <property type="evidence" value="ECO:0007669"/>
    <property type="project" value="UniProtKB-KW"/>
</dbReference>
<dbReference type="PRINTS" id="PR00723">
    <property type="entry name" value="SUBTILISIN"/>
</dbReference>
<evidence type="ECO:0000256" key="8">
    <source>
        <dbReference type="SAM" id="MobiDB-lite"/>
    </source>
</evidence>
<dbReference type="InterPro" id="IPR023827">
    <property type="entry name" value="Peptidase_S8_Asp-AS"/>
</dbReference>
<dbReference type="EC" id="3.4.21.62" evidence="6"/>
<dbReference type="InterPro" id="IPR015500">
    <property type="entry name" value="Peptidase_S8_subtilisin-rel"/>
</dbReference>
<evidence type="ECO:0000313" key="11">
    <source>
        <dbReference type="Proteomes" id="UP000553632"/>
    </source>
</evidence>
<feature type="region of interest" description="Disordered" evidence="8">
    <location>
        <begin position="1"/>
        <end position="22"/>
    </location>
</feature>
<sequence>RYQPAPGTAAVCSPHPSERKPRSPVAAQNRQLQQLTDPPHVTKPSHVGACVLLFTAQLSRLLVAGGHQLVGTPSSFYYLQKYSSPSVFSASLLPPTRFSATFTLASLVGSTATPSETIVSIKSGDDDVDIRLLPKMMRDAGHTPNEVAVFLKTAEIATLVYVHSQVVRTSASTIDSETLFYFVTSASDKLSLISDCAQDINGITADGLDGDLNVNDPGAFFQRHLKWMQMGEVWRLALPHVTRKVKVAVLDSGINWTDPDLAPSKGKLKRQSGGYLEGGWNCFTKISVMTDGFKHGTYTARILAAKANNSVGMAPNVTLVPLQMLDDAGSGGIAPVLEALNMAIDLKVDFASMSFSIDPDLLGMPQKRLFWNGLRSAQLSGILLVSSAGNLGVRASNHFPCWFGGPNSVCVAALQDGRTQYVLMTDSNWGVRVDVAAYGRIFAGYNDQGHLIHFRKTSAATPIVAGLLAILRSMDFEPGMAKRLMLASVDPVTSKNGTQLKNSERSMLSRL</sequence>
<evidence type="ECO:0000256" key="3">
    <source>
        <dbReference type="ARBA" id="ARBA00022801"/>
    </source>
</evidence>
<dbReference type="PROSITE" id="PS51892">
    <property type="entry name" value="SUBTILASE"/>
    <property type="match status" value="1"/>
</dbReference>
<protein>
    <recommendedName>
        <fullName evidence="6">subtilisin</fullName>
        <ecNumber evidence="6">3.4.21.62</ecNumber>
    </recommendedName>
</protein>
<name>A0A7J6N5X3_PEROL</name>
<keyword evidence="11" id="KW-1185">Reference proteome</keyword>
<dbReference type="GO" id="GO:0004252">
    <property type="term" value="F:serine-type endopeptidase activity"/>
    <property type="evidence" value="ECO:0007669"/>
    <property type="project" value="UniProtKB-UniRule"/>
</dbReference>
<gene>
    <name evidence="10" type="ORF">FOZ63_030618</name>
</gene>
<dbReference type="Gene3D" id="3.40.50.200">
    <property type="entry name" value="Peptidase S8/S53 domain"/>
    <property type="match status" value="1"/>
</dbReference>
<dbReference type="SUPFAM" id="SSF52743">
    <property type="entry name" value="Subtilisin-like"/>
    <property type="match status" value="1"/>
</dbReference>
<dbReference type="Pfam" id="PF00082">
    <property type="entry name" value="Peptidase_S8"/>
    <property type="match status" value="1"/>
</dbReference>
<feature type="active site" description="Charge relay system" evidence="7">
    <location>
        <position position="251"/>
    </location>
</feature>
<evidence type="ECO:0000256" key="6">
    <source>
        <dbReference type="ARBA" id="ARBA00023619"/>
    </source>
</evidence>
<evidence type="ECO:0000256" key="7">
    <source>
        <dbReference type="PROSITE-ProRule" id="PRU01240"/>
    </source>
</evidence>
<feature type="domain" description="Peptidase S8/S53" evidence="9">
    <location>
        <begin position="243"/>
        <end position="489"/>
    </location>
</feature>
<comment type="caution">
    <text evidence="10">The sequence shown here is derived from an EMBL/GenBank/DDBJ whole genome shotgun (WGS) entry which is preliminary data.</text>
</comment>
<dbReference type="PANTHER" id="PTHR43806:SF11">
    <property type="entry name" value="CEREVISIN-RELATED"/>
    <property type="match status" value="1"/>
</dbReference>
<feature type="active site" description="Charge relay system" evidence="7">
    <location>
        <position position="295"/>
    </location>
</feature>
<evidence type="ECO:0000313" key="10">
    <source>
        <dbReference type="EMBL" id="KAF4679323.1"/>
    </source>
</evidence>
<feature type="active site" description="Charge relay system" evidence="7">
    <location>
        <position position="458"/>
    </location>
</feature>
<dbReference type="InterPro" id="IPR000209">
    <property type="entry name" value="Peptidase_S8/S53_dom"/>
</dbReference>
<keyword evidence="3 7" id="KW-0378">Hydrolase</keyword>
<reference evidence="10 11" key="1">
    <citation type="submission" date="2020-04" db="EMBL/GenBank/DDBJ databases">
        <title>Perkinsus olseni comparative genomics.</title>
        <authorList>
            <person name="Bogema D.R."/>
        </authorList>
    </citation>
    <scope>NUCLEOTIDE SEQUENCE [LARGE SCALE GENOMIC DNA]</scope>
    <source>
        <strain evidence="10 11">ATCC PRA-207</strain>
    </source>
</reference>
<dbReference type="PANTHER" id="PTHR43806">
    <property type="entry name" value="PEPTIDASE S8"/>
    <property type="match status" value="1"/>
</dbReference>
<feature type="non-terminal residue" evidence="10">
    <location>
        <position position="511"/>
    </location>
</feature>